<protein>
    <submittedName>
        <fullName evidence="2">Uncharacterized protein</fullName>
    </submittedName>
</protein>
<sequence length="126" mass="13698">MTKRCTNFPTVEIEVAESSYEKSQVGNTDHEAAAEALRHESRSQKTEIISNPQISATGGGGSSRDVGSWGDRLKRLKRMLPEANYGIIGGKFVSAFGDPKLEHAINTSASRQRLCCLTRVIGAMMV</sequence>
<gene>
    <name evidence="2" type="ORF">L596_001280</name>
</gene>
<organism evidence="2 3">
    <name type="scientific">Steinernema carpocapsae</name>
    <name type="common">Entomopathogenic nematode</name>
    <dbReference type="NCBI Taxonomy" id="34508"/>
    <lineage>
        <taxon>Eukaryota</taxon>
        <taxon>Metazoa</taxon>
        <taxon>Ecdysozoa</taxon>
        <taxon>Nematoda</taxon>
        <taxon>Chromadorea</taxon>
        <taxon>Rhabditida</taxon>
        <taxon>Tylenchina</taxon>
        <taxon>Panagrolaimomorpha</taxon>
        <taxon>Strongyloidoidea</taxon>
        <taxon>Steinernematidae</taxon>
        <taxon>Steinernema</taxon>
    </lineage>
</organism>
<keyword evidence="3" id="KW-1185">Reference proteome</keyword>
<proteinExistence type="predicted"/>
<reference evidence="2 3" key="1">
    <citation type="journal article" date="2015" name="Genome Biol.">
        <title>Comparative genomics of Steinernema reveals deeply conserved gene regulatory networks.</title>
        <authorList>
            <person name="Dillman A.R."/>
            <person name="Macchietto M."/>
            <person name="Porter C.F."/>
            <person name="Rogers A."/>
            <person name="Williams B."/>
            <person name="Antoshechkin I."/>
            <person name="Lee M.M."/>
            <person name="Goodwin Z."/>
            <person name="Lu X."/>
            <person name="Lewis E.E."/>
            <person name="Goodrich-Blair H."/>
            <person name="Stock S.P."/>
            <person name="Adams B.J."/>
            <person name="Sternberg P.W."/>
            <person name="Mortazavi A."/>
        </authorList>
    </citation>
    <scope>NUCLEOTIDE SEQUENCE [LARGE SCALE GENOMIC DNA]</scope>
    <source>
        <strain evidence="2 3">ALL</strain>
    </source>
</reference>
<reference evidence="2 3" key="2">
    <citation type="journal article" date="2019" name="G3 (Bethesda)">
        <title>Hybrid Assembly of the Genome of the Entomopathogenic Nematode Steinernema carpocapsae Identifies the X-Chromosome.</title>
        <authorList>
            <person name="Serra L."/>
            <person name="Macchietto M."/>
            <person name="Macias-Munoz A."/>
            <person name="McGill C.J."/>
            <person name="Rodriguez I.M."/>
            <person name="Rodriguez B."/>
            <person name="Murad R."/>
            <person name="Mortazavi A."/>
        </authorList>
    </citation>
    <scope>NUCLEOTIDE SEQUENCE [LARGE SCALE GENOMIC DNA]</scope>
    <source>
        <strain evidence="2 3">ALL</strain>
    </source>
</reference>
<evidence type="ECO:0000313" key="3">
    <source>
        <dbReference type="Proteomes" id="UP000298663"/>
    </source>
</evidence>
<dbReference type="EMBL" id="CM016762">
    <property type="protein sequence ID" value="TMS33551.1"/>
    <property type="molecule type" value="Genomic_DNA"/>
</dbReference>
<accession>A0A4U8ULB3</accession>
<evidence type="ECO:0000256" key="1">
    <source>
        <dbReference type="SAM" id="MobiDB-lite"/>
    </source>
</evidence>
<dbReference type="Proteomes" id="UP000298663">
    <property type="component" value="Chromosome X"/>
</dbReference>
<feature type="region of interest" description="Disordered" evidence="1">
    <location>
        <begin position="36"/>
        <end position="68"/>
    </location>
</feature>
<name>A0A4U8ULB3_STECR</name>
<comment type="caution">
    <text evidence="2">The sequence shown here is derived from an EMBL/GenBank/DDBJ whole genome shotgun (WGS) entry which is preliminary data.</text>
</comment>
<feature type="compositionally biased region" description="Basic and acidic residues" evidence="1">
    <location>
        <begin position="36"/>
        <end position="45"/>
    </location>
</feature>
<feature type="compositionally biased region" description="Polar residues" evidence="1">
    <location>
        <begin position="46"/>
        <end position="56"/>
    </location>
</feature>
<evidence type="ECO:0000313" key="2">
    <source>
        <dbReference type="EMBL" id="TMS33551.1"/>
    </source>
</evidence>
<dbReference type="AlphaFoldDB" id="A0A4U8ULB3"/>
<dbReference type="EMBL" id="AZBU02000001">
    <property type="protein sequence ID" value="TMS33551.1"/>
    <property type="molecule type" value="Genomic_DNA"/>
</dbReference>